<gene>
    <name evidence="4" type="ORF">Dia5BBH33_21600</name>
</gene>
<protein>
    <submittedName>
        <fullName evidence="4">Flavodoxin family protein</fullName>
    </submittedName>
</protein>
<keyword evidence="2" id="KW-0288">FMN</keyword>
<evidence type="ECO:0000259" key="3">
    <source>
        <dbReference type="Pfam" id="PF03358"/>
    </source>
</evidence>
<dbReference type="OrthoDB" id="9805976at2"/>
<proteinExistence type="predicted"/>
<dbReference type="InterPro" id="IPR029039">
    <property type="entry name" value="Flavoprotein-like_sf"/>
</dbReference>
<organism evidence="4 5">
    <name type="scientific">Dialister hominis</name>
    <dbReference type="NCBI Taxonomy" id="2582419"/>
    <lineage>
        <taxon>Bacteria</taxon>
        <taxon>Bacillati</taxon>
        <taxon>Bacillota</taxon>
        <taxon>Negativicutes</taxon>
        <taxon>Veillonellales</taxon>
        <taxon>Veillonellaceae</taxon>
        <taxon>Dialister</taxon>
    </lineage>
</organism>
<accession>A0A8D4UWH7</accession>
<dbReference type="PANTHER" id="PTHR43278:SF2">
    <property type="entry name" value="IRON-SULFUR FLAVOPROTEIN"/>
    <property type="match status" value="1"/>
</dbReference>
<evidence type="ECO:0000256" key="2">
    <source>
        <dbReference type="ARBA" id="ARBA00022643"/>
    </source>
</evidence>
<evidence type="ECO:0000313" key="5">
    <source>
        <dbReference type="Proteomes" id="UP000320585"/>
    </source>
</evidence>
<dbReference type="SUPFAM" id="SSF52218">
    <property type="entry name" value="Flavoproteins"/>
    <property type="match status" value="1"/>
</dbReference>
<dbReference type="Proteomes" id="UP000320585">
    <property type="component" value="Chromosome"/>
</dbReference>
<dbReference type="AlphaFoldDB" id="A0A8D4UWH7"/>
<sequence>MRILILNGSARAHGNTSTLTAAFKRGAEEAGNDVVELPVGRMAIRGCLGCEYCHGRGHGECIIRDDEKEVKEEMKKADMLVLASPIYFFSPSAQLEAAIQRMHAKGIPDNIRESAMILTSGSPGVYDAAKAQYKAIFDYLGTRDRGIFTACGSESRFERKQKELEDFGRSLVS</sequence>
<dbReference type="InterPro" id="IPR051796">
    <property type="entry name" value="ISF_SsuE-like"/>
</dbReference>
<name>A0A8D4UWH7_9FIRM</name>
<dbReference type="GeneID" id="92717350"/>
<feature type="domain" description="NADPH-dependent FMN reductase-like" evidence="3">
    <location>
        <begin position="1"/>
        <end position="142"/>
    </location>
</feature>
<dbReference type="PANTHER" id="PTHR43278">
    <property type="entry name" value="NAD(P)H-DEPENDENT FMN-CONTAINING OXIDOREDUCTASE YWQN-RELATED"/>
    <property type="match status" value="1"/>
</dbReference>
<dbReference type="KEGG" id="dho:Dia5BBH33_21600"/>
<keyword evidence="1" id="KW-0285">Flavoprotein</keyword>
<reference evidence="5" key="1">
    <citation type="submission" date="2019-05" db="EMBL/GenBank/DDBJ databases">
        <title>Complete genome sequencing of Dialister sp. strain 5BBH33.</title>
        <authorList>
            <person name="Sakamoto M."/>
            <person name="Murakami T."/>
            <person name="Mori H."/>
        </authorList>
    </citation>
    <scope>NUCLEOTIDE SEQUENCE [LARGE SCALE GENOMIC DNA]</scope>
    <source>
        <strain evidence="5">5BBH33</strain>
    </source>
</reference>
<dbReference type="GO" id="GO:0016491">
    <property type="term" value="F:oxidoreductase activity"/>
    <property type="evidence" value="ECO:0007669"/>
    <property type="project" value="InterPro"/>
</dbReference>
<dbReference type="Pfam" id="PF03358">
    <property type="entry name" value="FMN_red"/>
    <property type="match status" value="1"/>
</dbReference>
<dbReference type="EMBL" id="AP019697">
    <property type="protein sequence ID" value="BBK26225.1"/>
    <property type="molecule type" value="Genomic_DNA"/>
</dbReference>
<evidence type="ECO:0000256" key="1">
    <source>
        <dbReference type="ARBA" id="ARBA00022630"/>
    </source>
</evidence>
<dbReference type="Gene3D" id="3.40.50.360">
    <property type="match status" value="1"/>
</dbReference>
<evidence type="ECO:0000313" key="4">
    <source>
        <dbReference type="EMBL" id="BBK26225.1"/>
    </source>
</evidence>
<dbReference type="InterPro" id="IPR005025">
    <property type="entry name" value="FMN_Rdtase-like_dom"/>
</dbReference>
<keyword evidence="5" id="KW-1185">Reference proteome</keyword>
<dbReference type="RefSeq" id="WP_144269363.1">
    <property type="nucleotide sequence ID" value="NZ_AP019697.1"/>
</dbReference>